<comment type="function">
    <text evidence="6">Forms membrane-associated dynamic filaments that are essential for cell shape determination. Acts by regulating cell wall synthesis and cell elongation, and thus cell shape. A feedback loop between cell geometry and MreB localization may maintain elongated cell shape by targeting cell wall growth to regions of negative cell wall curvature.</text>
</comment>
<dbReference type="OrthoDB" id="9768127at2"/>
<dbReference type="PANTHER" id="PTHR42749">
    <property type="entry name" value="CELL SHAPE-DETERMINING PROTEIN MREB"/>
    <property type="match status" value="1"/>
</dbReference>
<dbReference type="NCBIfam" id="NF010539">
    <property type="entry name" value="PRK13927.1"/>
    <property type="match status" value="1"/>
</dbReference>
<feature type="binding site" evidence="6">
    <location>
        <begin position="206"/>
        <end position="209"/>
    </location>
    <ligand>
        <name>ATP</name>
        <dbReference type="ChEBI" id="CHEBI:30616"/>
    </ligand>
</feature>
<reference evidence="7 8" key="1">
    <citation type="submission" date="2016-10" db="EMBL/GenBank/DDBJ databases">
        <authorList>
            <person name="de Groot N.N."/>
        </authorList>
    </citation>
    <scope>NUCLEOTIDE SEQUENCE [LARGE SCALE GENOMIC DNA]</scope>
    <source>
        <strain evidence="7 8">DSM 15695</strain>
    </source>
</reference>
<comment type="subunit">
    <text evidence="6">Forms polymers.</text>
</comment>
<dbReference type="HAMAP" id="MF_02207">
    <property type="entry name" value="MreB"/>
    <property type="match status" value="1"/>
</dbReference>
<accession>A0A1H8YUJ0</accession>
<comment type="subcellular location">
    <subcellularLocation>
        <location evidence="6">Cytoplasm</location>
    </subcellularLocation>
    <text evidence="6">Membrane-associated.</text>
</comment>
<evidence type="ECO:0000313" key="8">
    <source>
        <dbReference type="Proteomes" id="UP000198833"/>
    </source>
</evidence>
<dbReference type="PANTHER" id="PTHR42749:SF1">
    <property type="entry name" value="CELL SHAPE-DETERMINING PROTEIN MREB"/>
    <property type="match status" value="1"/>
</dbReference>
<dbReference type="GO" id="GO:0008360">
    <property type="term" value="P:regulation of cell shape"/>
    <property type="evidence" value="ECO:0007669"/>
    <property type="project" value="UniProtKB-UniRule"/>
</dbReference>
<dbReference type="RefSeq" id="WP_092569506.1">
    <property type="nucleotide sequence ID" value="NZ_FOEN01000001.1"/>
</dbReference>
<dbReference type="InterPro" id="IPR056546">
    <property type="entry name" value="MreB_MamK-like"/>
</dbReference>
<dbReference type="InterPro" id="IPR004753">
    <property type="entry name" value="MreB"/>
</dbReference>
<dbReference type="GO" id="GO:0005524">
    <property type="term" value="F:ATP binding"/>
    <property type="evidence" value="ECO:0007669"/>
    <property type="project" value="UniProtKB-KW"/>
</dbReference>
<dbReference type="AlphaFoldDB" id="A0A1H8YUJ0"/>
<evidence type="ECO:0000256" key="2">
    <source>
        <dbReference type="ARBA" id="ARBA00022741"/>
    </source>
</evidence>
<dbReference type="Proteomes" id="UP000198833">
    <property type="component" value="Unassembled WGS sequence"/>
</dbReference>
<sequence length="340" mass="37161">MSIFSKQRMGIDLGTAQTIIYLENKGIVLREPTVLARKTDNQEIVAFGKEAQDLLGRTSDKIELVHPIQNGTIHSFSLTKELLAYFIKKMAIRRIGRPEVVIGAPGQISKVERKALVDALRELGVHRAMIVDETFAAALGANLAIYEPRGHMIVDIGAGTTDIASISYGEIIANQTLMVAGQQMNDNIISYIRERTNVLIGQQTAERIKQELGNAYYQNQEIEQTMIISGQGLASGIPAEIEVKESLIASALDEIIHQVVLAMKEVLSHTPPELSADIFAEGIYLCGGGALLNRLPERLQTEIGVPVNLVDNPLDVVAIGAGELVKRIHDYASLAERYQA</sequence>
<dbReference type="STRING" id="89093.SAMN04488558_10112"/>
<dbReference type="GO" id="GO:0000902">
    <property type="term" value="P:cell morphogenesis"/>
    <property type="evidence" value="ECO:0007669"/>
    <property type="project" value="InterPro"/>
</dbReference>
<evidence type="ECO:0000313" key="7">
    <source>
        <dbReference type="EMBL" id="SEP55870.1"/>
    </source>
</evidence>
<keyword evidence="8" id="KW-1185">Reference proteome</keyword>
<keyword evidence="1 6" id="KW-0963">Cytoplasm</keyword>
<evidence type="ECO:0000256" key="6">
    <source>
        <dbReference type="HAMAP-Rule" id="MF_02207"/>
    </source>
</evidence>
<keyword evidence="4 6" id="KW-0133">Cell shape</keyword>
<evidence type="ECO:0000256" key="4">
    <source>
        <dbReference type="ARBA" id="ARBA00022960"/>
    </source>
</evidence>
<feature type="binding site" evidence="6">
    <location>
        <begin position="288"/>
        <end position="291"/>
    </location>
    <ligand>
        <name>ATP</name>
        <dbReference type="ChEBI" id="CHEBI:30616"/>
    </ligand>
</feature>
<organism evidence="7 8">
    <name type="scientific">Ignavigranum ruoffiae</name>
    <dbReference type="NCBI Taxonomy" id="89093"/>
    <lineage>
        <taxon>Bacteria</taxon>
        <taxon>Bacillati</taxon>
        <taxon>Bacillota</taxon>
        <taxon>Bacilli</taxon>
        <taxon>Lactobacillales</taxon>
        <taxon>Aerococcaceae</taxon>
        <taxon>Ignavigranum</taxon>
    </lineage>
</organism>
<dbReference type="EMBL" id="FOEN01000001">
    <property type="protein sequence ID" value="SEP55870.1"/>
    <property type="molecule type" value="Genomic_DNA"/>
</dbReference>
<evidence type="ECO:0000256" key="5">
    <source>
        <dbReference type="ARBA" id="ARBA00023458"/>
    </source>
</evidence>
<dbReference type="CDD" id="cd10225">
    <property type="entry name" value="ASKHA_NBD_MreB-like"/>
    <property type="match status" value="1"/>
</dbReference>
<keyword evidence="3 6" id="KW-0067">ATP-binding</keyword>
<protein>
    <recommendedName>
        <fullName evidence="6">Cell shape-determining protein MreB</fullName>
    </recommendedName>
</protein>
<keyword evidence="2 6" id="KW-0547">Nucleotide-binding</keyword>
<proteinExistence type="inferred from homology"/>
<evidence type="ECO:0000256" key="1">
    <source>
        <dbReference type="ARBA" id="ARBA00022490"/>
    </source>
</evidence>
<dbReference type="Gene3D" id="3.30.420.40">
    <property type="match status" value="3"/>
</dbReference>
<gene>
    <name evidence="6" type="primary">mreB</name>
    <name evidence="7" type="ORF">SAMN04488558_10112</name>
</gene>
<dbReference type="InterPro" id="IPR043129">
    <property type="entry name" value="ATPase_NBD"/>
</dbReference>
<dbReference type="SUPFAM" id="SSF53067">
    <property type="entry name" value="Actin-like ATPase domain"/>
    <property type="match status" value="2"/>
</dbReference>
<comment type="similarity">
    <text evidence="5 6">Belongs to the FtsA/MreB family.</text>
</comment>
<dbReference type="GO" id="GO:0005737">
    <property type="term" value="C:cytoplasm"/>
    <property type="evidence" value="ECO:0007669"/>
    <property type="project" value="UniProtKB-SubCell"/>
</dbReference>
<feature type="binding site" evidence="6">
    <location>
        <begin position="158"/>
        <end position="160"/>
    </location>
    <ligand>
        <name>ATP</name>
        <dbReference type="ChEBI" id="CHEBI:30616"/>
    </ligand>
</feature>
<name>A0A1H8YUJ0_9LACT</name>
<evidence type="ECO:0000256" key="3">
    <source>
        <dbReference type="ARBA" id="ARBA00022840"/>
    </source>
</evidence>
<comment type="caution">
    <text evidence="6">Lacks conserved residue(s) required for the propagation of feature annotation.</text>
</comment>
<dbReference type="Pfam" id="PF06723">
    <property type="entry name" value="MreB_Mbl"/>
    <property type="match status" value="1"/>
</dbReference>
<dbReference type="PRINTS" id="PR01652">
    <property type="entry name" value="SHAPEPROTEIN"/>
</dbReference>